<proteinExistence type="predicted"/>
<sequence length="306" mass="33858">MTYGKKDLPFPYCQDFSGIVTRVKGVRESTRAALVNSPKVASYLKAGANLVEQNLGAKDSVVPAGDGGRKPYWSGLRFLTERALSREMENLEPPFLRQKGDGPYRATWASHDDYLNDLLTFLFHAMNYDPQYGADLETRGDWLISTEPDFADALDRASYHELQAICRMPLFRLQLIMVATADRNDGIHDAIANNYAGALGPWTKIYEATIAARGYQLRKGITIEQFANILAAITEGFAVHHLGDPHAGIIGDDHTRDNLIGMAVLAVMNSYLEPAGESSGRTLREEFERLAPRPRPAEHASDDSGD</sequence>
<organism evidence="2 3">
    <name type="scientific">Actinoplanes nipponensis</name>
    <dbReference type="NCBI Taxonomy" id="135950"/>
    <lineage>
        <taxon>Bacteria</taxon>
        <taxon>Bacillati</taxon>
        <taxon>Actinomycetota</taxon>
        <taxon>Actinomycetes</taxon>
        <taxon>Micromonosporales</taxon>
        <taxon>Micromonosporaceae</taxon>
        <taxon>Actinoplanes</taxon>
    </lineage>
</organism>
<reference evidence="2" key="1">
    <citation type="submission" date="2021-01" db="EMBL/GenBank/DDBJ databases">
        <title>Whole genome shotgun sequence of Actinoplanes nipponensis NBRC 14063.</title>
        <authorList>
            <person name="Komaki H."/>
            <person name="Tamura T."/>
        </authorList>
    </citation>
    <scope>NUCLEOTIDE SEQUENCE</scope>
    <source>
        <strain evidence="2">NBRC 14063</strain>
    </source>
</reference>
<gene>
    <name evidence="2" type="ORF">Ani05nite_53170</name>
</gene>
<name>A0A919MRN7_9ACTN</name>
<dbReference type="Proteomes" id="UP000647172">
    <property type="component" value="Unassembled WGS sequence"/>
</dbReference>
<dbReference type="AlphaFoldDB" id="A0A919MRN7"/>
<protein>
    <submittedName>
        <fullName evidence="2">Uncharacterized protein</fullName>
    </submittedName>
</protein>
<evidence type="ECO:0000313" key="2">
    <source>
        <dbReference type="EMBL" id="GIE51783.1"/>
    </source>
</evidence>
<dbReference type="RefSeq" id="WP_203772623.1">
    <property type="nucleotide sequence ID" value="NZ_BAAAYJ010000097.1"/>
</dbReference>
<dbReference type="EMBL" id="BOMQ01000061">
    <property type="protein sequence ID" value="GIE51783.1"/>
    <property type="molecule type" value="Genomic_DNA"/>
</dbReference>
<feature type="compositionally biased region" description="Basic and acidic residues" evidence="1">
    <location>
        <begin position="282"/>
        <end position="306"/>
    </location>
</feature>
<keyword evidence="3" id="KW-1185">Reference proteome</keyword>
<accession>A0A919MRN7</accession>
<evidence type="ECO:0000313" key="3">
    <source>
        <dbReference type="Proteomes" id="UP000647172"/>
    </source>
</evidence>
<feature type="region of interest" description="Disordered" evidence="1">
    <location>
        <begin position="275"/>
        <end position="306"/>
    </location>
</feature>
<evidence type="ECO:0000256" key="1">
    <source>
        <dbReference type="SAM" id="MobiDB-lite"/>
    </source>
</evidence>
<comment type="caution">
    <text evidence="2">The sequence shown here is derived from an EMBL/GenBank/DDBJ whole genome shotgun (WGS) entry which is preliminary data.</text>
</comment>